<keyword evidence="2" id="KW-1185">Reference proteome</keyword>
<dbReference type="AlphaFoldDB" id="A0A923LWY1"/>
<evidence type="ECO:0000313" key="1">
    <source>
        <dbReference type="EMBL" id="MBC5725419.1"/>
    </source>
</evidence>
<reference evidence="1" key="1">
    <citation type="submission" date="2020-08" db="EMBL/GenBank/DDBJ databases">
        <title>Genome public.</title>
        <authorList>
            <person name="Liu C."/>
            <person name="Sun Q."/>
        </authorList>
    </citation>
    <scope>NUCLEOTIDE SEQUENCE</scope>
    <source>
        <strain evidence="1">NSJ-28</strain>
    </source>
</reference>
<sequence length="153" mass="17396">MEHTYFFQTTVWRASGTYYDAEGRSFLLMGEVQVRRTASEWTLAGTLTVRSDPPVQFSNSYRIARTETPDTLCWESYNPALGTLRGTFEIVGPCIVSIYRSTEDGYSGTETLRQLDGQTYENVGVSFRNGRRISSWTARIHREEAETIGLPMD</sequence>
<dbReference type="EMBL" id="JACOPL010000006">
    <property type="protein sequence ID" value="MBC5725419.1"/>
    <property type="molecule type" value="Genomic_DNA"/>
</dbReference>
<proteinExistence type="predicted"/>
<protein>
    <submittedName>
        <fullName evidence="1">Uncharacterized protein</fullName>
    </submittedName>
</protein>
<organism evidence="1 2">
    <name type="scientific">Agathobaculum faecis</name>
    <dbReference type="NCBI Taxonomy" id="2763013"/>
    <lineage>
        <taxon>Bacteria</taxon>
        <taxon>Bacillati</taxon>
        <taxon>Bacillota</taxon>
        <taxon>Clostridia</taxon>
        <taxon>Eubacteriales</taxon>
        <taxon>Butyricicoccaceae</taxon>
        <taxon>Agathobaculum</taxon>
    </lineage>
</organism>
<comment type="caution">
    <text evidence="1">The sequence shown here is derived from an EMBL/GenBank/DDBJ whole genome shotgun (WGS) entry which is preliminary data.</text>
</comment>
<gene>
    <name evidence="1" type="ORF">H8S45_08095</name>
</gene>
<name>A0A923LWY1_9FIRM</name>
<dbReference type="RefSeq" id="WP_054326374.1">
    <property type="nucleotide sequence ID" value="NZ_JACOPL010000006.1"/>
</dbReference>
<accession>A0A923LWY1</accession>
<evidence type="ECO:0000313" key="2">
    <source>
        <dbReference type="Proteomes" id="UP000606499"/>
    </source>
</evidence>
<dbReference type="Proteomes" id="UP000606499">
    <property type="component" value="Unassembled WGS sequence"/>
</dbReference>